<dbReference type="InterPro" id="IPR011664">
    <property type="entry name" value="Abi_system_AbiD/AbiF-like"/>
</dbReference>
<reference evidence="1" key="2">
    <citation type="journal article" date="2022" name="Sci. Total Environ.">
        <title>Prevalence, transmission, and molecular epidemiology of tet(X)-positive bacteria among humans, animals, and environmental niches in China: An epidemiological, and genomic-based study.</title>
        <authorList>
            <person name="Dong N."/>
            <person name="Zeng Y."/>
            <person name="Cai C."/>
            <person name="Sun C."/>
            <person name="Lu J."/>
            <person name="Liu C."/>
            <person name="Zhou H."/>
            <person name="Sun Q."/>
            <person name="Shu L."/>
            <person name="Wang H."/>
            <person name="Wang Y."/>
            <person name="Wang S."/>
            <person name="Wu C."/>
            <person name="Chan E.W."/>
            <person name="Chen G."/>
            <person name="Shen Z."/>
            <person name="Chen S."/>
            <person name="Zhang R."/>
        </authorList>
    </citation>
    <scope>NUCLEOTIDE SEQUENCE</scope>
    <source>
        <strain evidence="1">DF46-2-2</strain>
    </source>
</reference>
<evidence type="ECO:0000313" key="2">
    <source>
        <dbReference type="Proteomes" id="UP001173465"/>
    </source>
</evidence>
<name>A0AAW7DT56_9GAMM</name>
<proteinExistence type="predicted"/>
<dbReference type="Proteomes" id="UP001173465">
    <property type="component" value="Unassembled WGS sequence"/>
</dbReference>
<comment type="caution">
    <text evidence="1">The sequence shown here is derived from an EMBL/GenBank/DDBJ whole genome shotgun (WGS) entry which is preliminary data.</text>
</comment>
<gene>
    <name evidence="1" type="ORF">HX099_04470</name>
</gene>
<dbReference type="AlphaFoldDB" id="A0AAW7DT56"/>
<evidence type="ECO:0000313" key="1">
    <source>
        <dbReference type="EMBL" id="MDM1695921.1"/>
    </source>
</evidence>
<dbReference type="EMBL" id="JACANB010000002">
    <property type="protein sequence ID" value="MDM1695921.1"/>
    <property type="molecule type" value="Genomic_DNA"/>
</dbReference>
<dbReference type="Pfam" id="PF07751">
    <property type="entry name" value="Abi_2"/>
    <property type="match status" value="1"/>
</dbReference>
<dbReference type="RefSeq" id="WP_286593361.1">
    <property type="nucleotide sequence ID" value="NZ_JACANB010000002.1"/>
</dbReference>
<accession>A0AAW7DT56</accession>
<organism evidence="1 2">
    <name type="scientific">Thiopseudomonas alkaliphila</name>
    <dbReference type="NCBI Taxonomy" id="1697053"/>
    <lineage>
        <taxon>Bacteria</taxon>
        <taxon>Pseudomonadati</taxon>
        <taxon>Pseudomonadota</taxon>
        <taxon>Gammaproteobacteria</taxon>
        <taxon>Pseudomonadales</taxon>
        <taxon>Pseudomonadaceae</taxon>
        <taxon>Thiopseudomonas</taxon>
    </lineage>
</organism>
<reference evidence="1" key="1">
    <citation type="submission" date="2020-06" db="EMBL/GenBank/DDBJ databases">
        <authorList>
            <person name="Dong N."/>
        </authorList>
    </citation>
    <scope>NUCLEOTIDE SEQUENCE</scope>
    <source>
        <strain evidence="1">DF46-2-2</strain>
    </source>
</reference>
<protein>
    <submittedName>
        <fullName evidence="1">Abi family protein</fullName>
    </submittedName>
</protein>
<sequence>MPEKRTFQKKPQDFQQLIERMKSKGLHVSDEAKAERLLRDVGYYRLSGYGLAFEQYQNGRRSGRFKAGARLDDIVNAYHVDRKLRLLILGAVERIEVAVRGIICHQLSLKHNSAHWFMDARLFRESENFRHSGLLREIIRSTGKNAEPGSEKESLREVFIHHYYATYDSPEYPPSWMIAEVLSIGSWSKVFQHLSASSDKKLISSQLDLAPLTLESWLHCLAFIRNASAHHSRLFARKLPLPPKRDKKLAIRRENYVFNFICIIWYFLQQIEPDNTWLDEVTAVVNELTSSHRFLGIPEHGSLSVL</sequence>